<feature type="domain" description="HTH asnC-type" evidence="4">
    <location>
        <begin position="6"/>
        <end position="67"/>
    </location>
</feature>
<keyword evidence="2" id="KW-0238">DNA-binding</keyword>
<dbReference type="Pfam" id="PF01037">
    <property type="entry name" value="AsnC_trans_reg"/>
    <property type="match status" value="1"/>
</dbReference>
<dbReference type="SUPFAM" id="SSF46785">
    <property type="entry name" value="Winged helix' DNA-binding domain"/>
    <property type="match status" value="1"/>
</dbReference>
<dbReference type="EMBL" id="JABBFW010000003">
    <property type="protein sequence ID" value="NML14451.1"/>
    <property type="molecule type" value="Genomic_DNA"/>
</dbReference>
<dbReference type="GO" id="GO:0043565">
    <property type="term" value="F:sequence-specific DNA binding"/>
    <property type="evidence" value="ECO:0007669"/>
    <property type="project" value="InterPro"/>
</dbReference>
<dbReference type="GO" id="GO:0043200">
    <property type="term" value="P:response to amino acid"/>
    <property type="evidence" value="ECO:0007669"/>
    <property type="project" value="TreeGrafter"/>
</dbReference>
<evidence type="ECO:0000256" key="2">
    <source>
        <dbReference type="ARBA" id="ARBA00023125"/>
    </source>
</evidence>
<dbReference type="Gene3D" id="3.30.70.920">
    <property type="match status" value="1"/>
</dbReference>
<keyword evidence="1" id="KW-0805">Transcription regulation</keyword>
<dbReference type="PRINTS" id="PR00033">
    <property type="entry name" value="HTHASNC"/>
</dbReference>
<protein>
    <submittedName>
        <fullName evidence="5">Lrp/AsnC family transcriptional regulator</fullName>
    </submittedName>
</protein>
<dbReference type="InterPro" id="IPR011008">
    <property type="entry name" value="Dimeric_a/b-barrel"/>
</dbReference>
<dbReference type="InterPro" id="IPR000485">
    <property type="entry name" value="AsnC-type_HTH_dom"/>
</dbReference>
<comment type="caution">
    <text evidence="5">The sequence shown here is derived from an EMBL/GenBank/DDBJ whole genome shotgun (WGS) entry which is preliminary data.</text>
</comment>
<dbReference type="RefSeq" id="WP_169159375.1">
    <property type="nucleotide sequence ID" value="NZ_JABBFW010000003.1"/>
</dbReference>
<dbReference type="GO" id="GO:0006355">
    <property type="term" value="P:regulation of DNA-templated transcription"/>
    <property type="evidence" value="ECO:0007669"/>
    <property type="project" value="UniProtKB-ARBA"/>
</dbReference>
<dbReference type="SMART" id="SM00344">
    <property type="entry name" value="HTH_ASNC"/>
    <property type="match status" value="1"/>
</dbReference>
<evidence type="ECO:0000256" key="3">
    <source>
        <dbReference type="ARBA" id="ARBA00023163"/>
    </source>
</evidence>
<evidence type="ECO:0000259" key="4">
    <source>
        <dbReference type="PROSITE" id="PS50956"/>
    </source>
</evidence>
<dbReference type="InterPro" id="IPR011991">
    <property type="entry name" value="ArsR-like_HTH"/>
</dbReference>
<reference evidence="5 6" key="1">
    <citation type="submission" date="2020-04" db="EMBL/GenBank/DDBJ databases">
        <title>Azohydromonas sp. isolated from soil.</title>
        <authorList>
            <person name="Dahal R.H."/>
        </authorList>
    </citation>
    <scope>NUCLEOTIDE SEQUENCE [LARGE SCALE GENOMIC DNA]</scope>
    <source>
        <strain evidence="5 6">G-1-1-14</strain>
    </source>
</reference>
<dbReference type="GO" id="GO:0005829">
    <property type="term" value="C:cytosol"/>
    <property type="evidence" value="ECO:0007669"/>
    <property type="project" value="TreeGrafter"/>
</dbReference>
<name>A0A848F8U0_9BURK</name>
<dbReference type="InterPro" id="IPR036390">
    <property type="entry name" value="WH_DNA-bd_sf"/>
</dbReference>
<sequence>MHAFDLDRIDCRILSHLQAHGRASNLELAEAAGLSPAQCHRRHRRLEELGFIADYHARLDARRLGLTVVAFIHIGMEKGHLRDLPSFQRLVADLPQVLECYSVTGDFDYVLKVVAQDLKALSTFLMETLMRLPGVNSVRSSVCLDEIKCTATLPLAAG</sequence>
<keyword evidence="6" id="KW-1185">Reference proteome</keyword>
<dbReference type="Pfam" id="PF13404">
    <property type="entry name" value="HTH_AsnC-type"/>
    <property type="match status" value="1"/>
</dbReference>
<dbReference type="PROSITE" id="PS50956">
    <property type="entry name" value="HTH_ASNC_2"/>
    <property type="match status" value="1"/>
</dbReference>
<dbReference type="CDD" id="cd00090">
    <property type="entry name" value="HTH_ARSR"/>
    <property type="match status" value="1"/>
</dbReference>
<evidence type="ECO:0000313" key="6">
    <source>
        <dbReference type="Proteomes" id="UP000574067"/>
    </source>
</evidence>
<dbReference type="AlphaFoldDB" id="A0A848F8U0"/>
<dbReference type="PANTHER" id="PTHR30154">
    <property type="entry name" value="LEUCINE-RESPONSIVE REGULATORY PROTEIN"/>
    <property type="match status" value="1"/>
</dbReference>
<dbReference type="Proteomes" id="UP000574067">
    <property type="component" value="Unassembled WGS sequence"/>
</dbReference>
<dbReference type="SUPFAM" id="SSF54909">
    <property type="entry name" value="Dimeric alpha+beta barrel"/>
    <property type="match status" value="1"/>
</dbReference>
<evidence type="ECO:0000256" key="1">
    <source>
        <dbReference type="ARBA" id="ARBA00023015"/>
    </source>
</evidence>
<proteinExistence type="predicted"/>
<dbReference type="InterPro" id="IPR019888">
    <property type="entry name" value="Tscrpt_reg_AsnC-like"/>
</dbReference>
<dbReference type="PANTHER" id="PTHR30154:SF46">
    <property type="entry name" value="TRANSCRIPTIONAL REGULATORY PROTEIN"/>
    <property type="match status" value="1"/>
</dbReference>
<dbReference type="InterPro" id="IPR036388">
    <property type="entry name" value="WH-like_DNA-bd_sf"/>
</dbReference>
<keyword evidence="3" id="KW-0804">Transcription</keyword>
<evidence type="ECO:0000313" key="5">
    <source>
        <dbReference type="EMBL" id="NML14451.1"/>
    </source>
</evidence>
<gene>
    <name evidence="5" type="ORF">HHL10_05600</name>
</gene>
<organism evidence="5 6">
    <name type="scientific">Azohydromonas caseinilytica</name>
    <dbReference type="NCBI Taxonomy" id="2728836"/>
    <lineage>
        <taxon>Bacteria</taxon>
        <taxon>Pseudomonadati</taxon>
        <taxon>Pseudomonadota</taxon>
        <taxon>Betaproteobacteria</taxon>
        <taxon>Burkholderiales</taxon>
        <taxon>Sphaerotilaceae</taxon>
        <taxon>Azohydromonas</taxon>
    </lineage>
</organism>
<dbReference type="InterPro" id="IPR019887">
    <property type="entry name" value="Tscrpt_reg_AsnC/Lrp_C"/>
</dbReference>
<dbReference type="Gene3D" id="1.10.10.10">
    <property type="entry name" value="Winged helix-like DNA-binding domain superfamily/Winged helix DNA-binding domain"/>
    <property type="match status" value="1"/>
</dbReference>
<accession>A0A848F8U0</accession>